<protein>
    <submittedName>
        <fullName evidence="1">Uncharacterized protein</fullName>
    </submittedName>
</protein>
<evidence type="ECO:0000313" key="2">
    <source>
        <dbReference type="Proteomes" id="UP000215005"/>
    </source>
</evidence>
<sequence length="119" mass="13777">MSLAFYTVRFDIPVTTSTDNWVKEERFDFSKRIRWDDHHHACVDVALKSFDLQYLTDGRVYEYLLGRENIRLDLDPGRGHGDGSVTLTVQLRPMAPQARLDIGFKGYVEALVIADLWDE</sequence>
<dbReference type="RefSeq" id="WP_017617234.1">
    <property type="nucleotide sequence ID" value="NZ_ANBG01000061.1"/>
</dbReference>
<dbReference type="Proteomes" id="UP000215005">
    <property type="component" value="Chromosome"/>
</dbReference>
<accession>A0A223S4Y4</accession>
<dbReference type="KEGG" id="ngv:CDO52_10820"/>
<gene>
    <name evidence="1" type="ORF">CDO52_10820</name>
</gene>
<reference evidence="1 2" key="1">
    <citation type="submission" date="2017-08" db="EMBL/GenBank/DDBJ databases">
        <title>The complete genome sequence of Nocardiopsis gilva YIM 90087.</title>
        <authorList>
            <person name="Yin M."/>
            <person name="Tang S."/>
        </authorList>
    </citation>
    <scope>NUCLEOTIDE SEQUENCE [LARGE SCALE GENOMIC DNA]</scope>
    <source>
        <strain evidence="1 2">YIM 90087</strain>
    </source>
</reference>
<keyword evidence="2" id="KW-1185">Reference proteome</keyword>
<dbReference type="EMBL" id="CP022753">
    <property type="protein sequence ID" value="ASU83202.1"/>
    <property type="molecule type" value="Genomic_DNA"/>
</dbReference>
<proteinExistence type="predicted"/>
<evidence type="ECO:0000313" key="1">
    <source>
        <dbReference type="EMBL" id="ASU83202.1"/>
    </source>
</evidence>
<name>A0A223S4Y4_9ACTN</name>
<organism evidence="1 2">
    <name type="scientific">Nocardiopsis gilva YIM 90087</name>
    <dbReference type="NCBI Taxonomy" id="1235441"/>
    <lineage>
        <taxon>Bacteria</taxon>
        <taxon>Bacillati</taxon>
        <taxon>Actinomycetota</taxon>
        <taxon>Actinomycetes</taxon>
        <taxon>Streptosporangiales</taxon>
        <taxon>Nocardiopsidaceae</taxon>
        <taxon>Nocardiopsis</taxon>
    </lineage>
</organism>
<dbReference type="AlphaFoldDB" id="A0A223S4Y4"/>
<dbReference type="OrthoDB" id="4238496at2"/>